<reference evidence="2" key="1">
    <citation type="journal article" date="2014" name="Genome Announc.">
        <title>Draft genome sequence of the plant-pathogenic soil fungus Rhizoctonia solani anastomosis group 3 strain Rhs1AP.</title>
        <authorList>
            <person name="Cubeta M.A."/>
            <person name="Thomas E."/>
            <person name="Dean R.A."/>
            <person name="Jabaji S."/>
            <person name="Neate S.M."/>
            <person name="Tavantzis S."/>
            <person name="Toda T."/>
            <person name="Vilgalys R."/>
            <person name="Bharathan N."/>
            <person name="Fedorova-Abrams N."/>
            <person name="Pakala S.B."/>
            <person name="Pakala S.M."/>
            <person name="Zafar N."/>
            <person name="Joardar V."/>
            <person name="Losada L."/>
            <person name="Nierman W.C."/>
        </authorList>
    </citation>
    <scope>NUCLEOTIDE SEQUENCE [LARGE SCALE GENOMIC DNA]</scope>
    <source>
        <strain evidence="2">AG-3</strain>
    </source>
</reference>
<gene>
    <name evidence="1" type="ORF">RSOL_344700</name>
</gene>
<feature type="non-terminal residue" evidence="1">
    <location>
        <position position="88"/>
    </location>
</feature>
<dbReference type="EMBL" id="JATN01000319">
    <property type="protein sequence ID" value="EUC60452.1"/>
    <property type="molecule type" value="Genomic_DNA"/>
</dbReference>
<dbReference type="Proteomes" id="UP000030108">
    <property type="component" value="Unassembled WGS sequence"/>
</dbReference>
<accession>X8J9P3</accession>
<name>X8J9P3_9AGAM</name>
<protein>
    <submittedName>
        <fullName evidence="1">Uncharacterized protein</fullName>
    </submittedName>
</protein>
<evidence type="ECO:0000313" key="1">
    <source>
        <dbReference type="EMBL" id="EUC60452.1"/>
    </source>
</evidence>
<proteinExistence type="predicted"/>
<evidence type="ECO:0000313" key="2">
    <source>
        <dbReference type="Proteomes" id="UP000030108"/>
    </source>
</evidence>
<dbReference type="AlphaFoldDB" id="X8J9P3"/>
<sequence>MDAPAPAVAHLDIPSGVLYWVDAAALSKEFVVIKQDGNRQVLGSLNNDAGLTGLQNANVSKNPEGRLIIQWVKDDGSPGTTVSIEVPL</sequence>
<organism evidence="1 2">
    <name type="scientific">Rhizoctonia solani AG-3 Rhs1AP</name>
    <dbReference type="NCBI Taxonomy" id="1086054"/>
    <lineage>
        <taxon>Eukaryota</taxon>
        <taxon>Fungi</taxon>
        <taxon>Dikarya</taxon>
        <taxon>Basidiomycota</taxon>
        <taxon>Agaricomycotina</taxon>
        <taxon>Agaricomycetes</taxon>
        <taxon>Cantharellales</taxon>
        <taxon>Ceratobasidiaceae</taxon>
        <taxon>Rhizoctonia</taxon>
    </lineage>
</organism>
<comment type="caution">
    <text evidence="1">The sequence shown here is derived from an EMBL/GenBank/DDBJ whole genome shotgun (WGS) entry which is preliminary data.</text>
</comment>